<feature type="transmembrane region" description="Helical" evidence="8">
    <location>
        <begin position="139"/>
        <end position="162"/>
    </location>
</feature>
<evidence type="ECO:0000256" key="7">
    <source>
        <dbReference type="ARBA" id="ARBA00023136"/>
    </source>
</evidence>
<keyword evidence="4" id="KW-1003">Cell membrane</keyword>
<comment type="subcellular location">
    <subcellularLocation>
        <location evidence="1">Cell membrane</location>
        <topology evidence="1">Multi-pass membrane protein</topology>
    </subcellularLocation>
</comment>
<dbReference type="InterPro" id="IPR000060">
    <property type="entry name" value="BCCT_transptr"/>
</dbReference>
<feature type="transmembrane region" description="Helical" evidence="8">
    <location>
        <begin position="402"/>
        <end position="429"/>
    </location>
</feature>
<keyword evidence="5 8" id="KW-0812">Transmembrane</keyword>
<feature type="transmembrane region" description="Helical" evidence="8">
    <location>
        <begin position="228"/>
        <end position="250"/>
    </location>
</feature>
<reference evidence="9 10" key="1">
    <citation type="submission" date="2020-12" db="EMBL/GenBank/DDBJ databases">
        <title>Oil enriched cultivation method for isolating marine PHA-producing bacteria.</title>
        <authorList>
            <person name="Zheng W."/>
            <person name="Yu S."/>
            <person name="Huang Y."/>
        </authorList>
    </citation>
    <scope>NUCLEOTIDE SEQUENCE [LARGE SCALE GENOMIC DNA]</scope>
    <source>
        <strain evidence="9 10">SN0-2</strain>
    </source>
</reference>
<evidence type="ECO:0000256" key="2">
    <source>
        <dbReference type="ARBA" id="ARBA00005658"/>
    </source>
</evidence>
<dbReference type="Pfam" id="PF02028">
    <property type="entry name" value="BCCT"/>
    <property type="match status" value="1"/>
</dbReference>
<feature type="transmembrane region" description="Helical" evidence="8">
    <location>
        <begin position="50"/>
        <end position="69"/>
    </location>
</feature>
<feature type="transmembrane region" description="Helical" evidence="8">
    <location>
        <begin position="193"/>
        <end position="216"/>
    </location>
</feature>
<feature type="transmembrane region" description="Helical" evidence="8">
    <location>
        <begin position="317"/>
        <end position="334"/>
    </location>
</feature>
<feature type="transmembrane region" description="Helical" evidence="8">
    <location>
        <begin position="449"/>
        <end position="468"/>
    </location>
</feature>
<accession>A0ABS3E7M9</accession>
<dbReference type="Proteomes" id="UP000664293">
    <property type="component" value="Unassembled WGS sequence"/>
</dbReference>
<gene>
    <name evidence="9" type="ORF">JF535_10640</name>
</gene>
<feature type="transmembrane region" description="Helical" evidence="8">
    <location>
        <begin position="12"/>
        <end position="30"/>
    </location>
</feature>
<feature type="transmembrane region" description="Helical" evidence="8">
    <location>
        <begin position="262"/>
        <end position="282"/>
    </location>
</feature>
<keyword evidence="7 8" id="KW-0472">Membrane</keyword>
<keyword evidence="6 8" id="KW-1133">Transmembrane helix</keyword>
<evidence type="ECO:0000313" key="10">
    <source>
        <dbReference type="Proteomes" id="UP000664293"/>
    </source>
</evidence>
<comment type="caution">
    <text evidence="9">The sequence shown here is derived from an EMBL/GenBank/DDBJ whole genome shotgun (WGS) entry which is preliminary data.</text>
</comment>
<dbReference type="InterPro" id="IPR018093">
    <property type="entry name" value="BCCT_CS"/>
</dbReference>
<evidence type="ECO:0000256" key="3">
    <source>
        <dbReference type="ARBA" id="ARBA00022448"/>
    </source>
</evidence>
<evidence type="ECO:0000256" key="8">
    <source>
        <dbReference type="SAM" id="Phobius"/>
    </source>
</evidence>
<evidence type="ECO:0000256" key="5">
    <source>
        <dbReference type="ARBA" id="ARBA00022692"/>
    </source>
</evidence>
<organism evidence="9 10">
    <name type="scientific">Microbulbifer salipaludis</name>
    <dbReference type="NCBI Taxonomy" id="187980"/>
    <lineage>
        <taxon>Bacteria</taxon>
        <taxon>Pseudomonadati</taxon>
        <taxon>Pseudomonadota</taxon>
        <taxon>Gammaproteobacteria</taxon>
        <taxon>Cellvibrionales</taxon>
        <taxon>Microbulbiferaceae</taxon>
        <taxon>Microbulbifer</taxon>
    </lineage>
</organism>
<dbReference type="EMBL" id="JAEKJR010000002">
    <property type="protein sequence ID" value="MBN8431306.1"/>
    <property type="molecule type" value="Genomic_DNA"/>
</dbReference>
<evidence type="ECO:0000313" key="9">
    <source>
        <dbReference type="EMBL" id="MBN8431306.1"/>
    </source>
</evidence>
<feature type="transmembrane region" description="Helical" evidence="8">
    <location>
        <begin position="346"/>
        <end position="365"/>
    </location>
</feature>
<keyword evidence="3" id="KW-0813">Transport</keyword>
<dbReference type="PROSITE" id="PS01303">
    <property type="entry name" value="BCCT"/>
    <property type="match status" value="1"/>
</dbReference>
<proteinExistence type="inferred from homology"/>
<comment type="similarity">
    <text evidence="2">Belongs to the BCCT transporter (TC 2.A.15) family.</text>
</comment>
<name>A0ABS3E7M9_9GAMM</name>
<evidence type="ECO:0000256" key="1">
    <source>
        <dbReference type="ARBA" id="ARBA00004651"/>
    </source>
</evidence>
<keyword evidence="10" id="KW-1185">Reference proteome</keyword>
<dbReference type="PANTHER" id="PTHR30047:SF7">
    <property type="entry name" value="HIGH-AFFINITY CHOLINE TRANSPORT PROTEIN"/>
    <property type="match status" value="1"/>
</dbReference>
<sequence length="528" mass="56199">MAMKKHSVDKPTFALAVGVIFLVCMPLVLAPETGGATLKALHQWITQQLGQVYILAANAVLIFLGWLAFGRFGQVKLGDAEDKPDYSTFTWVGMLFCAGVGAGLMYWAAIEWAFYYEQPPMGAEPGSAAALRWASSYGIFHWGPSAWAFYCLPAVAIAYPYYVKKVPLLRFSTGMHHFLGKNTSGVTARGIDLMFMLALLGGAGSSLGFSTPMISAGIARLTGLEQGFGLDAAVVVLSIAIFAGSVFFGLERGFRKLSGFSVRLAIGLLLFILLAGPTAFILKTGINALGNVLQNFVSMSTWTEPFADGGFVEDWTMFYWAWWIAYAPFVGLFVTRISRGRTLRQVIVGMLVFGSLGCSLFYIVLGNLSLYHFLEGNVDVVAILGQGGGKDVIVAVLDQLPLAALVIAAFSLVSILFSATTYDSAALALAGSATRELPIGENPARWHRISWAMMLGVLPITLLFVGGLTSLQTVLLVVSLPILAICVLMAVSLVCSLQAGETAAAHAAEQPADGAAGRMNAAVEGGAR</sequence>
<feature type="transmembrane region" description="Helical" evidence="8">
    <location>
        <begin position="474"/>
        <end position="495"/>
    </location>
</feature>
<protein>
    <submittedName>
        <fullName evidence="9">BCCT family transporter</fullName>
    </submittedName>
</protein>
<evidence type="ECO:0000256" key="6">
    <source>
        <dbReference type="ARBA" id="ARBA00022989"/>
    </source>
</evidence>
<feature type="transmembrane region" description="Helical" evidence="8">
    <location>
        <begin position="89"/>
        <end position="110"/>
    </location>
</feature>
<evidence type="ECO:0000256" key="4">
    <source>
        <dbReference type="ARBA" id="ARBA00022475"/>
    </source>
</evidence>
<dbReference type="PANTHER" id="PTHR30047">
    <property type="entry name" value="HIGH-AFFINITY CHOLINE TRANSPORT PROTEIN-RELATED"/>
    <property type="match status" value="1"/>
</dbReference>
<dbReference type="NCBIfam" id="TIGR00842">
    <property type="entry name" value="bcct"/>
    <property type="match status" value="1"/>
</dbReference>